<organism evidence="9 10">
    <name type="scientific">Marinobacter excellens LAMA 842</name>
    <dbReference type="NCBI Taxonomy" id="1306954"/>
    <lineage>
        <taxon>Bacteria</taxon>
        <taxon>Pseudomonadati</taxon>
        <taxon>Pseudomonadota</taxon>
        <taxon>Gammaproteobacteria</taxon>
        <taxon>Pseudomonadales</taxon>
        <taxon>Marinobacteraceae</taxon>
        <taxon>Marinobacter</taxon>
    </lineage>
</organism>
<feature type="transmembrane region" description="Helical" evidence="7">
    <location>
        <begin position="33"/>
        <end position="52"/>
    </location>
</feature>
<dbReference type="GO" id="GO:0005886">
    <property type="term" value="C:plasma membrane"/>
    <property type="evidence" value="ECO:0007669"/>
    <property type="project" value="UniProtKB-SubCell"/>
</dbReference>
<evidence type="ECO:0000313" key="10">
    <source>
        <dbReference type="Proteomes" id="UP000070282"/>
    </source>
</evidence>
<evidence type="ECO:0000256" key="4">
    <source>
        <dbReference type="ARBA" id="ARBA00022692"/>
    </source>
</evidence>
<comment type="subcellular location">
    <subcellularLocation>
        <location evidence="1">Cell membrane</location>
        <topology evidence="1">Multi-pass membrane protein</topology>
    </subcellularLocation>
</comment>
<dbReference type="InterPro" id="IPR032816">
    <property type="entry name" value="VTT_dom"/>
</dbReference>
<feature type="transmembrane region" description="Helical" evidence="7">
    <location>
        <begin position="6"/>
        <end position="26"/>
    </location>
</feature>
<evidence type="ECO:0000256" key="2">
    <source>
        <dbReference type="ARBA" id="ARBA00010792"/>
    </source>
</evidence>
<feature type="transmembrane region" description="Helical" evidence="7">
    <location>
        <begin position="179"/>
        <end position="203"/>
    </location>
</feature>
<evidence type="ECO:0000256" key="5">
    <source>
        <dbReference type="ARBA" id="ARBA00022989"/>
    </source>
</evidence>
<protein>
    <submittedName>
        <fullName evidence="9">DedA-family integral membrane protein</fullName>
    </submittedName>
</protein>
<feature type="transmembrane region" description="Helical" evidence="7">
    <location>
        <begin position="322"/>
        <end position="343"/>
    </location>
</feature>
<feature type="transmembrane region" description="Helical" evidence="7">
    <location>
        <begin position="292"/>
        <end position="315"/>
    </location>
</feature>
<reference evidence="10" key="1">
    <citation type="submission" date="2015-12" db="EMBL/GenBank/DDBJ databases">
        <authorList>
            <person name="Lima A."/>
            <person name="Farahani Zayas N."/>
            <person name="Castro Da Silva M.A."/>
            <person name="Cabral A."/>
            <person name="Pessatti M.L."/>
        </authorList>
    </citation>
    <scope>NUCLEOTIDE SEQUENCE [LARGE SCALE GENOMIC DNA]</scope>
    <source>
        <strain evidence="10">LAMA 842</strain>
    </source>
</reference>
<dbReference type="InterPro" id="IPR000326">
    <property type="entry name" value="PAP2/HPO"/>
</dbReference>
<dbReference type="Pfam" id="PF09335">
    <property type="entry name" value="VTT_dom"/>
    <property type="match status" value="1"/>
</dbReference>
<name>A0A137S683_9GAMM</name>
<dbReference type="AlphaFoldDB" id="A0A137S683"/>
<gene>
    <name evidence="9" type="ORF">J122_3101</name>
</gene>
<dbReference type="RefSeq" id="WP_058090977.1">
    <property type="nucleotide sequence ID" value="NZ_LOCO01000019.1"/>
</dbReference>
<sequence>MIESWLAGAAAWVADNPGWLILALFATAMVESLAIAGIVVPGVAMLFGFAALAGKSGMPLSEALAWAGMGAVFGDLISFTVGRFFRGRLHSVWPFSRYPELITRGESFFNAHGGKSVIAGRFIGPIRPVIPLIAGALHMSWRRFLTFNLISAVGWALVYVLPGYAVGSALASEIEPPPHFYPIIGISAAVLVALYVVVLQFRLGVGEGSRPYRWLESFMARYDTTHRFWRLYTNERPARKGEFPLPSIVLATGSLAMFVILTQLVTYSRRINELNHLVVAWFEVLRQPLLDIPVIAATLMGDPPVLISAAVLAVAVLSFRGYYAAALHIALAATLCFACVWLVKTGLMVDRPDQVLRPPASGAFPSGHTAGATVLVTMAASFIAGENRTRQRWQTYVLLSLPLVPIALSRLYLGVHWFTDVLGGVLLGMAITGAIRASYSRYDRVPIWPDALTWAAVMLWLAFAAGYLITQWDTASLAYSPLPPN</sequence>
<evidence type="ECO:0000313" key="9">
    <source>
        <dbReference type="EMBL" id="KXO07948.1"/>
    </source>
</evidence>
<dbReference type="InterPro" id="IPR036938">
    <property type="entry name" value="PAP2/HPO_sf"/>
</dbReference>
<feature type="transmembrane region" description="Helical" evidence="7">
    <location>
        <begin position="243"/>
        <end position="265"/>
    </location>
</feature>
<keyword evidence="5 7" id="KW-1133">Transmembrane helix</keyword>
<keyword evidence="6 7" id="KW-0472">Membrane</keyword>
<feature type="transmembrane region" description="Helical" evidence="7">
    <location>
        <begin position="363"/>
        <end position="384"/>
    </location>
</feature>
<dbReference type="SMART" id="SM00014">
    <property type="entry name" value="acidPPc"/>
    <property type="match status" value="1"/>
</dbReference>
<evidence type="ECO:0000256" key="3">
    <source>
        <dbReference type="ARBA" id="ARBA00022475"/>
    </source>
</evidence>
<dbReference type="PATRIC" id="fig|1306954.6.peg.1378"/>
<evidence type="ECO:0000256" key="6">
    <source>
        <dbReference type="ARBA" id="ARBA00023136"/>
    </source>
</evidence>
<dbReference type="Pfam" id="PF01569">
    <property type="entry name" value="PAP2"/>
    <property type="match status" value="1"/>
</dbReference>
<dbReference type="InterPro" id="IPR032818">
    <property type="entry name" value="DedA-like"/>
</dbReference>
<feature type="domain" description="Phosphatidic acid phosphatase type 2/haloperoxidase" evidence="8">
    <location>
        <begin position="325"/>
        <end position="436"/>
    </location>
</feature>
<dbReference type="Proteomes" id="UP000070282">
    <property type="component" value="Unassembled WGS sequence"/>
</dbReference>
<keyword evidence="10" id="KW-1185">Reference proteome</keyword>
<accession>A0A137S683</accession>
<proteinExistence type="inferred from homology"/>
<dbReference type="PANTHER" id="PTHR30353">
    <property type="entry name" value="INNER MEMBRANE PROTEIN DEDA-RELATED"/>
    <property type="match status" value="1"/>
</dbReference>
<feature type="transmembrane region" description="Helical" evidence="7">
    <location>
        <begin position="451"/>
        <end position="469"/>
    </location>
</feature>
<comment type="similarity">
    <text evidence="2">Belongs to the DedA family.</text>
</comment>
<dbReference type="EMBL" id="LOCO01000019">
    <property type="protein sequence ID" value="KXO07948.1"/>
    <property type="molecule type" value="Genomic_DNA"/>
</dbReference>
<evidence type="ECO:0000259" key="8">
    <source>
        <dbReference type="SMART" id="SM00014"/>
    </source>
</evidence>
<keyword evidence="4 7" id="KW-0812">Transmembrane</keyword>
<keyword evidence="3" id="KW-1003">Cell membrane</keyword>
<feature type="transmembrane region" description="Helical" evidence="7">
    <location>
        <begin position="396"/>
        <end position="415"/>
    </location>
</feature>
<evidence type="ECO:0000256" key="7">
    <source>
        <dbReference type="SAM" id="Phobius"/>
    </source>
</evidence>
<feature type="transmembrane region" description="Helical" evidence="7">
    <location>
        <begin position="64"/>
        <end position="85"/>
    </location>
</feature>
<dbReference type="SUPFAM" id="SSF48317">
    <property type="entry name" value="Acid phosphatase/Vanadium-dependent haloperoxidase"/>
    <property type="match status" value="1"/>
</dbReference>
<dbReference type="Gene3D" id="1.20.144.10">
    <property type="entry name" value="Phosphatidic acid phosphatase type 2/haloperoxidase"/>
    <property type="match status" value="1"/>
</dbReference>
<dbReference type="CDD" id="cd03392">
    <property type="entry name" value="PAP2_like_2"/>
    <property type="match status" value="1"/>
</dbReference>
<dbReference type="PANTHER" id="PTHR30353:SF15">
    <property type="entry name" value="INNER MEMBRANE PROTEIN YABI"/>
    <property type="match status" value="1"/>
</dbReference>
<comment type="caution">
    <text evidence="9">The sequence shown here is derived from an EMBL/GenBank/DDBJ whole genome shotgun (WGS) entry which is preliminary data.</text>
</comment>
<evidence type="ECO:0000256" key="1">
    <source>
        <dbReference type="ARBA" id="ARBA00004651"/>
    </source>
</evidence>
<feature type="transmembrane region" description="Helical" evidence="7">
    <location>
        <begin position="145"/>
        <end position="167"/>
    </location>
</feature>